<sequence>MPKLTGRIIIIAGVIVAVVLVAGVSLFWGPFFLNHNYDNEHNYKQLELISSENSQSIVPGQSITISIEIYNNGPTTIFNASNLWPTIDGEKYPLIDSPCGSDFPYGLAIIPGYVNSISIASAKPLNLWEPGIYMCPALVHVNGYELMGLSDRGFILGAGDFSIPITLSSTVSFSGYWVASNPVNNFNPLNNSYKFIYFSAGQYTVIIADEWGETALLHFTVT</sequence>
<organism evidence="2 3">
    <name type="scientific">Candidatus Marsarchaeota G2 archaeon OSP_D</name>
    <dbReference type="NCBI Taxonomy" id="1978157"/>
    <lineage>
        <taxon>Archaea</taxon>
        <taxon>Candidatus Marsarchaeota</taxon>
        <taxon>Candidatus Marsarchaeota group 2</taxon>
    </lineage>
</organism>
<reference evidence="2 3" key="1">
    <citation type="submission" date="2017-04" db="EMBL/GenBank/DDBJ databases">
        <title>Novel microbial lineages endemic to geothermal iron-oxide mats fill important gaps in the evolutionary history of Archaea.</title>
        <authorList>
            <person name="Jay Z.J."/>
            <person name="Beam J.P."/>
            <person name="Dlakic M."/>
            <person name="Rusch D.B."/>
            <person name="Kozubal M.A."/>
            <person name="Inskeep W.P."/>
        </authorList>
    </citation>
    <scope>NUCLEOTIDE SEQUENCE [LARGE SCALE GENOMIC DNA]</scope>
    <source>
        <strain evidence="2">OSP_D</strain>
    </source>
</reference>
<keyword evidence="1" id="KW-0472">Membrane</keyword>
<dbReference type="AlphaFoldDB" id="A0A2R6AZY6"/>
<gene>
    <name evidence="2" type="ORF">B9Q03_02845</name>
</gene>
<dbReference type="EMBL" id="NEXE01000014">
    <property type="protein sequence ID" value="PSN91934.1"/>
    <property type="molecule type" value="Genomic_DNA"/>
</dbReference>
<name>A0A2R6AZY6_9ARCH</name>
<protein>
    <submittedName>
        <fullName evidence="2">Uncharacterized protein</fullName>
    </submittedName>
</protein>
<evidence type="ECO:0000256" key="1">
    <source>
        <dbReference type="SAM" id="Phobius"/>
    </source>
</evidence>
<keyword evidence="1" id="KW-1133">Transmembrane helix</keyword>
<dbReference type="Proteomes" id="UP000240322">
    <property type="component" value="Unassembled WGS sequence"/>
</dbReference>
<feature type="transmembrane region" description="Helical" evidence="1">
    <location>
        <begin position="7"/>
        <end position="28"/>
    </location>
</feature>
<accession>A0A2R6AZY6</accession>
<keyword evidence="1" id="KW-0812">Transmembrane</keyword>
<proteinExistence type="predicted"/>
<evidence type="ECO:0000313" key="3">
    <source>
        <dbReference type="Proteomes" id="UP000240322"/>
    </source>
</evidence>
<evidence type="ECO:0000313" key="2">
    <source>
        <dbReference type="EMBL" id="PSN91934.1"/>
    </source>
</evidence>
<comment type="caution">
    <text evidence="2">The sequence shown here is derived from an EMBL/GenBank/DDBJ whole genome shotgun (WGS) entry which is preliminary data.</text>
</comment>